<dbReference type="GO" id="GO:0008168">
    <property type="term" value="F:methyltransferase activity"/>
    <property type="evidence" value="ECO:0007669"/>
    <property type="project" value="UniProtKB-KW"/>
</dbReference>
<protein>
    <submittedName>
        <fullName evidence="6">Methyltransferase prhM</fullName>
    </submittedName>
</protein>
<comment type="similarity">
    <text evidence="4">Belongs to the class I-like SAM-binding methyltransferase superfamily.</text>
</comment>
<dbReference type="Proteomes" id="UP001338125">
    <property type="component" value="Unassembled WGS sequence"/>
</dbReference>
<evidence type="ECO:0000256" key="2">
    <source>
        <dbReference type="ARBA" id="ARBA00022679"/>
    </source>
</evidence>
<evidence type="ECO:0000313" key="6">
    <source>
        <dbReference type="EMBL" id="KAK5996710.1"/>
    </source>
</evidence>
<dbReference type="InterPro" id="IPR051654">
    <property type="entry name" value="Meroterpenoid_MTases"/>
</dbReference>
<dbReference type="PANTHER" id="PTHR35897">
    <property type="entry name" value="METHYLTRANSFERASE AUSD"/>
    <property type="match status" value="1"/>
</dbReference>
<name>A0ABR0SY71_9HYPO</name>
<organism evidence="6 7">
    <name type="scientific">Cladobotryum mycophilum</name>
    <dbReference type="NCBI Taxonomy" id="491253"/>
    <lineage>
        <taxon>Eukaryota</taxon>
        <taxon>Fungi</taxon>
        <taxon>Dikarya</taxon>
        <taxon>Ascomycota</taxon>
        <taxon>Pezizomycotina</taxon>
        <taxon>Sordariomycetes</taxon>
        <taxon>Hypocreomycetidae</taxon>
        <taxon>Hypocreales</taxon>
        <taxon>Hypocreaceae</taxon>
        <taxon>Cladobotryum</taxon>
    </lineage>
</organism>
<feature type="region of interest" description="Disordered" evidence="5">
    <location>
        <begin position="1"/>
        <end position="23"/>
    </location>
</feature>
<gene>
    <name evidence="6" type="ORF">PT974_02050</name>
</gene>
<sequence length="316" mass="35588">MTPAQIDAPEDTHRAGDDTEASNTVREGDSIDALIFSEWASTVYQQKLPEDISSFRHLLETWARIPPGEIDDHLYKIRDNALFVQKYPCICDWAFTNLSKTLTEDFQAAIKRLQAPNSGDALLDLGCCLGQIVRQLAYQGIPTEKLYGADLFQEFLDIGFELFRDEGKWPADHFTAIDLLSKDEGVKEKLQGKVTIIHAAKLFHLFDWADQVSIAVRVLDFLKPDVPNPMIFGNQVGKRDNPGTTPIAGINLFLHNPGTLQRMWDEVGEATGTRWRVEAAFLDKKAEELPGLSEDCWYLGWAVYRDVEEEGNAKDA</sequence>
<dbReference type="InterPro" id="IPR029063">
    <property type="entry name" value="SAM-dependent_MTases_sf"/>
</dbReference>
<keyword evidence="6" id="KW-0489">Methyltransferase</keyword>
<dbReference type="SUPFAM" id="SSF53335">
    <property type="entry name" value="S-adenosyl-L-methionine-dependent methyltransferases"/>
    <property type="match status" value="1"/>
</dbReference>
<evidence type="ECO:0000256" key="4">
    <source>
        <dbReference type="ARBA" id="ARBA00038314"/>
    </source>
</evidence>
<evidence type="ECO:0000313" key="7">
    <source>
        <dbReference type="Proteomes" id="UP001338125"/>
    </source>
</evidence>
<comment type="pathway">
    <text evidence="1">Secondary metabolite biosynthesis.</text>
</comment>
<evidence type="ECO:0000256" key="5">
    <source>
        <dbReference type="SAM" id="MobiDB-lite"/>
    </source>
</evidence>
<comment type="caution">
    <text evidence="6">The sequence shown here is derived from an EMBL/GenBank/DDBJ whole genome shotgun (WGS) entry which is preliminary data.</text>
</comment>
<reference evidence="6 7" key="1">
    <citation type="submission" date="2024-01" db="EMBL/GenBank/DDBJ databases">
        <title>Complete genome of Cladobotryum mycophilum ATHUM6906.</title>
        <authorList>
            <person name="Christinaki A.C."/>
            <person name="Myridakis A.I."/>
            <person name="Kouvelis V.N."/>
        </authorList>
    </citation>
    <scope>NUCLEOTIDE SEQUENCE [LARGE SCALE GENOMIC DNA]</scope>
    <source>
        <strain evidence="6 7">ATHUM6906</strain>
    </source>
</reference>
<dbReference type="PANTHER" id="PTHR35897:SF1">
    <property type="entry name" value="METHYLTRANSFERASE AUSD"/>
    <property type="match status" value="1"/>
</dbReference>
<accession>A0ABR0SY71</accession>
<keyword evidence="3" id="KW-0949">S-adenosyl-L-methionine</keyword>
<dbReference type="Gene3D" id="3.40.50.150">
    <property type="entry name" value="Vaccinia Virus protein VP39"/>
    <property type="match status" value="1"/>
</dbReference>
<keyword evidence="2" id="KW-0808">Transferase</keyword>
<proteinExistence type="inferred from homology"/>
<evidence type="ECO:0000256" key="3">
    <source>
        <dbReference type="ARBA" id="ARBA00022691"/>
    </source>
</evidence>
<evidence type="ECO:0000256" key="1">
    <source>
        <dbReference type="ARBA" id="ARBA00005179"/>
    </source>
</evidence>
<dbReference type="GO" id="GO:0032259">
    <property type="term" value="P:methylation"/>
    <property type="evidence" value="ECO:0007669"/>
    <property type="project" value="UniProtKB-KW"/>
</dbReference>
<dbReference type="EMBL" id="JAVFKD010000002">
    <property type="protein sequence ID" value="KAK5996710.1"/>
    <property type="molecule type" value="Genomic_DNA"/>
</dbReference>
<keyword evidence="7" id="KW-1185">Reference proteome</keyword>